<dbReference type="RefSeq" id="WP_165110591.1">
    <property type="nucleotide sequence ID" value="NZ_JAALAA010000006.1"/>
</dbReference>
<evidence type="ECO:0000313" key="3">
    <source>
        <dbReference type="Proteomes" id="UP000483261"/>
    </source>
</evidence>
<sequence length="100" mass="10947">MDTDTTVDQQSASSSTTARTAEEFSGHDSAAIEQILRDSLDARAKSPNATTDAPSLAEQFAGIVYFSEMAADTQRDRRSSNHRTTRGRRPSTRPWRITGA</sequence>
<dbReference type="Proteomes" id="UP000483261">
    <property type="component" value="Unassembled WGS sequence"/>
</dbReference>
<feature type="region of interest" description="Disordered" evidence="1">
    <location>
        <begin position="71"/>
        <end position="100"/>
    </location>
</feature>
<keyword evidence="3" id="KW-1185">Reference proteome</keyword>
<organism evidence="2 3">
    <name type="scientific">Nocardioides turkmenicus</name>
    <dbReference type="NCBI Taxonomy" id="2711220"/>
    <lineage>
        <taxon>Bacteria</taxon>
        <taxon>Bacillati</taxon>
        <taxon>Actinomycetota</taxon>
        <taxon>Actinomycetes</taxon>
        <taxon>Propionibacteriales</taxon>
        <taxon>Nocardioidaceae</taxon>
        <taxon>Nocardioides</taxon>
    </lineage>
</organism>
<dbReference type="AlphaFoldDB" id="A0A6M1R2D3"/>
<feature type="compositionally biased region" description="Basic residues" evidence="1">
    <location>
        <begin position="80"/>
        <end position="91"/>
    </location>
</feature>
<evidence type="ECO:0000313" key="2">
    <source>
        <dbReference type="EMBL" id="NGN92841.1"/>
    </source>
</evidence>
<feature type="region of interest" description="Disordered" evidence="1">
    <location>
        <begin position="1"/>
        <end position="30"/>
    </location>
</feature>
<feature type="compositionally biased region" description="Low complexity" evidence="1">
    <location>
        <begin position="1"/>
        <end position="19"/>
    </location>
</feature>
<dbReference type="EMBL" id="JAALAA010000006">
    <property type="protein sequence ID" value="NGN92841.1"/>
    <property type="molecule type" value="Genomic_DNA"/>
</dbReference>
<evidence type="ECO:0000256" key="1">
    <source>
        <dbReference type="SAM" id="MobiDB-lite"/>
    </source>
</evidence>
<name>A0A6M1R2D3_9ACTN</name>
<proteinExistence type="predicted"/>
<comment type="caution">
    <text evidence="2">The sequence shown here is derived from an EMBL/GenBank/DDBJ whole genome shotgun (WGS) entry which is preliminary data.</text>
</comment>
<gene>
    <name evidence="2" type="ORF">G5C66_08855</name>
</gene>
<reference evidence="2 3" key="1">
    <citation type="submission" date="2020-02" db="EMBL/GenBank/DDBJ databases">
        <title>Whole-genome analyses of novel actinobacteria.</title>
        <authorList>
            <person name="Sahin N."/>
        </authorList>
    </citation>
    <scope>NUCLEOTIDE SEQUENCE [LARGE SCALE GENOMIC DNA]</scope>
    <source>
        <strain evidence="2 3">KC13</strain>
    </source>
</reference>
<protein>
    <submittedName>
        <fullName evidence="2">Uncharacterized protein</fullName>
    </submittedName>
</protein>
<accession>A0A6M1R2D3</accession>